<organism evidence="1">
    <name type="scientific">uncultured Caudovirales phage</name>
    <dbReference type="NCBI Taxonomy" id="2100421"/>
    <lineage>
        <taxon>Viruses</taxon>
        <taxon>Duplodnaviria</taxon>
        <taxon>Heunggongvirae</taxon>
        <taxon>Uroviricota</taxon>
        <taxon>Caudoviricetes</taxon>
        <taxon>Peduoviridae</taxon>
        <taxon>Maltschvirus</taxon>
        <taxon>Maltschvirus maltsch</taxon>
    </lineage>
</organism>
<protein>
    <submittedName>
        <fullName evidence="1">Uncharacterized protein</fullName>
    </submittedName>
</protein>
<sequence>MANSKISALTSATTPLAGTETLPIVQSSTTKQVSVANLTAGRAVSATSIALNGAASALTPAFIRNGSFSCSPFGADYQMATFGAYNDDLTNGGFVLSGLVANVVTEIARGGTNGITFKNNLIQATAAKGINFTANTPASGMTSQLLNWYEAGTWTPGQGANLTVVGAFSSAGKYTRIGRQVTVYGSLTGATSVAITGGISEMFTGLPFAPADGTSFVITNSNYSAGGFGRTAGTAGYCITTFAAIGTLYFTITYQMA</sequence>
<gene>
    <name evidence="1" type="ORF">UFOVP133_41</name>
</gene>
<dbReference type="EMBL" id="LR796246">
    <property type="protein sequence ID" value="CAB4131055.1"/>
    <property type="molecule type" value="Genomic_DNA"/>
</dbReference>
<name>A0A6J5LAM2_9CAUD</name>
<evidence type="ECO:0000313" key="1">
    <source>
        <dbReference type="EMBL" id="CAB4131055.1"/>
    </source>
</evidence>
<accession>A0A6J5LAM2</accession>
<reference evidence="1" key="1">
    <citation type="submission" date="2020-04" db="EMBL/GenBank/DDBJ databases">
        <authorList>
            <person name="Chiriac C."/>
            <person name="Salcher M."/>
            <person name="Ghai R."/>
            <person name="Kavagutti S V."/>
        </authorList>
    </citation>
    <scope>NUCLEOTIDE SEQUENCE</scope>
</reference>
<proteinExistence type="predicted"/>